<accession>A0ABS0HWL9</accession>
<keyword evidence="2" id="KW-1185">Reference proteome</keyword>
<sequence>MPGDTLRRKLAQLDRNIVQTDLLISRQIARIERMSEKEDDTTKAKAALYGLRKIYEYWYAQREILLAPHGHE</sequence>
<reference evidence="1 2" key="1">
    <citation type="submission" date="2020-11" db="EMBL/GenBank/DDBJ databases">
        <authorList>
            <person name="Kim M.K."/>
        </authorList>
    </citation>
    <scope>NUCLEOTIDE SEQUENCE [LARGE SCALE GENOMIC DNA]</scope>
    <source>
        <strain evidence="1 2">BT290</strain>
    </source>
</reference>
<proteinExistence type="predicted"/>
<dbReference type="Proteomes" id="UP000611708">
    <property type="component" value="Unassembled WGS sequence"/>
</dbReference>
<organism evidence="1 2">
    <name type="scientific">Microvirga terrestris</name>
    <dbReference type="NCBI Taxonomy" id="2791024"/>
    <lineage>
        <taxon>Bacteria</taxon>
        <taxon>Pseudomonadati</taxon>
        <taxon>Pseudomonadota</taxon>
        <taxon>Alphaproteobacteria</taxon>
        <taxon>Hyphomicrobiales</taxon>
        <taxon>Methylobacteriaceae</taxon>
        <taxon>Microvirga</taxon>
    </lineage>
</organism>
<gene>
    <name evidence="1" type="ORF">I2H36_17880</name>
</gene>
<evidence type="ECO:0000313" key="2">
    <source>
        <dbReference type="Proteomes" id="UP000611708"/>
    </source>
</evidence>
<protein>
    <submittedName>
        <fullName evidence="1">Uncharacterized protein</fullName>
    </submittedName>
</protein>
<evidence type="ECO:0000313" key="1">
    <source>
        <dbReference type="EMBL" id="MBF9197908.1"/>
    </source>
</evidence>
<comment type="caution">
    <text evidence="1">The sequence shown here is derived from an EMBL/GenBank/DDBJ whole genome shotgun (WGS) entry which is preliminary data.</text>
</comment>
<name>A0ABS0HWL9_9HYPH</name>
<dbReference type="EMBL" id="JADQDN010000013">
    <property type="protein sequence ID" value="MBF9197908.1"/>
    <property type="molecule type" value="Genomic_DNA"/>
</dbReference>